<sequence length="87" mass="9157">MALPLVTRAAIPTALLSEILYMSVNFMAVPEVVLKWSNTSTLASLSIFSGSSSIIIGNRCPSDDFPELIAASMFSKAVSGSVSSSDR</sequence>
<gene>
    <name evidence="1" type="ORF">SDC9_53888</name>
</gene>
<evidence type="ECO:0000313" key="1">
    <source>
        <dbReference type="EMBL" id="MPM07582.1"/>
    </source>
</evidence>
<dbReference type="EMBL" id="VSSQ01001352">
    <property type="protein sequence ID" value="MPM07582.1"/>
    <property type="molecule type" value="Genomic_DNA"/>
</dbReference>
<organism evidence="1">
    <name type="scientific">bioreactor metagenome</name>
    <dbReference type="NCBI Taxonomy" id="1076179"/>
    <lineage>
        <taxon>unclassified sequences</taxon>
        <taxon>metagenomes</taxon>
        <taxon>ecological metagenomes</taxon>
    </lineage>
</organism>
<proteinExistence type="predicted"/>
<reference evidence="1" key="1">
    <citation type="submission" date="2019-08" db="EMBL/GenBank/DDBJ databases">
        <authorList>
            <person name="Kucharzyk K."/>
            <person name="Murdoch R.W."/>
            <person name="Higgins S."/>
            <person name="Loffler F."/>
        </authorList>
    </citation>
    <scope>NUCLEOTIDE SEQUENCE</scope>
</reference>
<dbReference type="AlphaFoldDB" id="A0A644WUT3"/>
<accession>A0A644WUT3</accession>
<protein>
    <submittedName>
        <fullName evidence="1">Uncharacterized protein</fullName>
    </submittedName>
</protein>
<name>A0A644WUT3_9ZZZZ</name>
<comment type="caution">
    <text evidence="1">The sequence shown here is derived from an EMBL/GenBank/DDBJ whole genome shotgun (WGS) entry which is preliminary data.</text>
</comment>